<dbReference type="OrthoDB" id="9798201at2"/>
<dbReference type="HOGENOM" id="CLU_046006_13_1_5"/>
<evidence type="ECO:0000259" key="1">
    <source>
        <dbReference type="PROSITE" id="PS51819"/>
    </source>
</evidence>
<dbReference type="KEGG" id="pect:BN1012_Phect1364"/>
<reference evidence="2 3" key="1">
    <citation type="journal article" date="2014" name="Front. Genet.">
        <title>Genome and metabolic network of "Candidatus Phaeomarinobacter ectocarpi" Ec32, a new candidate genus of Alphaproteobacteria frequently associated with brown algae.</title>
        <authorList>
            <person name="Dittami S.M."/>
            <person name="Barbeyron T."/>
            <person name="Boyen C."/>
            <person name="Cambefort J."/>
            <person name="Collet G."/>
            <person name="Delage L."/>
            <person name="Gobet A."/>
            <person name="Groisillier A."/>
            <person name="Leblanc C."/>
            <person name="Michel G."/>
            <person name="Scornet D."/>
            <person name="Siegel A."/>
            <person name="Tapia J.E."/>
            <person name="Tonon T."/>
        </authorList>
    </citation>
    <scope>NUCLEOTIDE SEQUENCE [LARGE SCALE GENOMIC DNA]</scope>
    <source>
        <strain evidence="2 3">Ec32</strain>
    </source>
</reference>
<dbReference type="Gene3D" id="3.30.720.110">
    <property type="match status" value="1"/>
</dbReference>
<dbReference type="GO" id="GO:0051213">
    <property type="term" value="F:dioxygenase activity"/>
    <property type="evidence" value="ECO:0007669"/>
    <property type="project" value="UniProtKB-KW"/>
</dbReference>
<dbReference type="InterPro" id="IPR004360">
    <property type="entry name" value="Glyas_Fos-R_dOase_dom"/>
</dbReference>
<dbReference type="InterPro" id="IPR037523">
    <property type="entry name" value="VOC_core"/>
</dbReference>
<dbReference type="Pfam" id="PF00903">
    <property type="entry name" value="Glyoxalase"/>
    <property type="match status" value="1"/>
</dbReference>
<evidence type="ECO:0000313" key="3">
    <source>
        <dbReference type="Proteomes" id="UP000032160"/>
    </source>
</evidence>
<dbReference type="PATRIC" id="fig|1458461.3.peg.1363"/>
<proteinExistence type="predicted"/>
<accession>X5M8E9</accession>
<keyword evidence="2" id="KW-0560">Oxidoreductase</keyword>
<organism evidence="2 3">
    <name type="scientific">Candidatus Phaeomarinibacter ectocarpi</name>
    <dbReference type="NCBI Taxonomy" id="1458461"/>
    <lineage>
        <taxon>Bacteria</taxon>
        <taxon>Pseudomonadati</taxon>
        <taxon>Pseudomonadota</taxon>
        <taxon>Alphaproteobacteria</taxon>
        <taxon>Hyphomicrobiales</taxon>
        <taxon>Parvibaculaceae</taxon>
        <taxon>Candidatus Phaeomarinibacter</taxon>
    </lineage>
</organism>
<protein>
    <submittedName>
        <fullName evidence="2">Glyoxalase/Bleomycin resistance protein/dioxygenase domain</fullName>
    </submittedName>
</protein>
<keyword evidence="3" id="KW-1185">Reference proteome</keyword>
<dbReference type="PROSITE" id="PS51819">
    <property type="entry name" value="VOC"/>
    <property type="match status" value="1"/>
</dbReference>
<keyword evidence="2" id="KW-0223">Dioxygenase</keyword>
<sequence>MTIASIYPVIATKDVARLTAFYRDAFGLHTAFESDWYVHLTAGDGTGAGPGNLAIIVEGHETMPEGHRGVAAPRLMNFETDDVDALYDTLKVQGAPILLTLRDEDFGQRHFIMQDPDGNLVDVIKIIPPSAEFAAQYSEAAAPK</sequence>
<gene>
    <name evidence="2" type="ORF">BN1012_Phect1364</name>
</gene>
<dbReference type="InterPro" id="IPR029068">
    <property type="entry name" value="Glyas_Bleomycin-R_OHBP_Dase"/>
</dbReference>
<dbReference type="EMBL" id="HG966617">
    <property type="protein sequence ID" value="CDO59578.1"/>
    <property type="molecule type" value="Genomic_DNA"/>
</dbReference>
<dbReference type="Proteomes" id="UP000032160">
    <property type="component" value="Chromosome I"/>
</dbReference>
<dbReference type="SUPFAM" id="SSF54593">
    <property type="entry name" value="Glyoxalase/Bleomycin resistance protein/Dihydroxybiphenyl dioxygenase"/>
    <property type="match status" value="1"/>
</dbReference>
<dbReference type="STRING" id="1458461.BN1012_Phect1364"/>
<dbReference type="AlphaFoldDB" id="X5M8E9"/>
<feature type="domain" description="VOC" evidence="1">
    <location>
        <begin position="2"/>
        <end position="126"/>
    </location>
</feature>
<dbReference type="RefSeq" id="WP_043950187.1">
    <property type="nucleotide sequence ID" value="NZ_HG966617.1"/>
</dbReference>
<evidence type="ECO:0000313" key="2">
    <source>
        <dbReference type="EMBL" id="CDO59578.1"/>
    </source>
</evidence>
<dbReference type="Gene3D" id="3.30.720.120">
    <property type="match status" value="1"/>
</dbReference>
<name>X5M8E9_9HYPH</name>